<dbReference type="PROSITE" id="PS50005">
    <property type="entry name" value="TPR"/>
    <property type="match status" value="2"/>
</dbReference>
<feature type="non-terminal residue" evidence="8">
    <location>
        <position position="1"/>
    </location>
</feature>
<dbReference type="InterPro" id="IPR019734">
    <property type="entry name" value="TPR_rpt"/>
</dbReference>
<evidence type="ECO:0000259" key="7">
    <source>
        <dbReference type="Pfam" id="PF04932"/>
    </source>
</evidence>
<feature type="transmembrane region" description="Helical" evidence="6">
    <location>
        <begin position="275"/>
        <end position="293"/>
    </location>
</feature>
<feature type="repeat" description="TPR" evidence="5">
    <location>
        <begin position="546"/>
        <end position="579"/>
    </location>
</feature>
<dbReference type="Gene3D" id="1.25.40.10">
    <property type="entry name" value="Tetratricopeptide repeat domain"/>
    <property type="match status" value="1"/>
</dbReference>
<gene>
    <name evidence="8" type="ORF">COU08_02525</name>
</gene>
<feature type="transmembrane region" description="Helical" evidence="6">
    <location>
        <begin position="334"/>
        <end position="353"/>
    </location>
</feature>
<dbReference type="InterPro" id="IPR007016">
    <property type="entry name" value="O-antigen_ligase-rel_domated"/>
</dbReference>
<evidence type="ECO:0000256" key="5">
    <source>
        <dbReference type="PROSITE-ProRule" id="PRU00339"/>
    </source>
</evidence>
<evidence type="ECO:0000256" key="3">
    <source>
        <dbReference type="ARBA" id="ARBA00022989"/>
    </source>
</evidence>
<dbReference type="InterPro" id="IPR051533">
    <property type="entry name" value="WaaL-like"/>
</dbReference>
<keyword evidence="3 6" id="KW-1133">Transmembrane helix</keyword>
<keyword evidence="4 6" id="KW-0472">Membrane</keyword>
<feature type="transmembrane region" description="Helical" evidence="6">
    <location>
        <begin position="60"/>
        <end position="77"/>
    </location>
</feature>
<evidence type="ECO:0000256" key="1">
    <source>
        <dbReference type="ARBA" id="ARBA00004141"/>
    </source>
</evidence>
<organism evidence="8 9">
    <name type="scientific">Candidatus Harrisonbacteria bacterium CG10_big_fil_rev_8_21_14_0_10_42_17</name>
    <dbReference type="NCBI Taxonomy" id="1974584"/>
    <lineage>
        <taxon>Bacteria</taxon>
        <taxon>Candidatus Harrisoniibacteriota</taxon>
    </lineage>
</organism>
<evidence type="ECO:0000256" key="4">
    <source>
        <dbReference type="ARBA" id="ARBA00023136"/>
    </source>
</evidence>
<accession>A0A2M6WHX6</accession>
<reference evidence="9" key="1">
    <citation type="submission" date="2017-09" db="EMBL/GenBank/DDBJ databases">
        <title>Depth-based differentiation of microbial function through sediment-hosted aquifers and enrichment of novel symbionts in the deep terrestrial subsurface.</title>
        <authorList>
            <person name="Probst A.J."/>
            <person name="Ladd B."/>
            <person name="Jarett J.K."/>
            <person name="Geller-Mcgrath D.E."/>
            <person name="Sieber C.M.K."/>
            <person name="Emerson J.B."/>
            <person name="Anantharaman K."/>
            <person name="Thomas B.C."/>
            <person name="Malmstrom R."/>
            <person name="Stieglmeier M."/>
            <person name="Klingl A."/>
            <person name="Woyke T."/>
            <person name="Ryan C.M."/>
            <person name="Banfield J.F."/>
        </authorList>
    </citation>
    <scope>NUCLEOTIDE SEQUENCE [LARGE SCALE GENOMIC DNA]</scope>
</reference>
<feature type="transmembrane region" description="Helical" evidence="6">
    <location>
        <begin position="108"/>
        <end position="126"/>
    </location>
</feature>
<dbReference type="Pfam" id="PF13181">
    <property type="entry name" value="TPR_8"/>
    <property type="match status" value="1"/>
</dbReference>
<feature type="transmembrane region" description="Helical" evidence="6">
    <location>
        <begin position="238"/>
        <end position="263"/>
    </location>
</feature>
<name>A0A2M6WHX6_9BACT</name>
<comment type="caution">
    <text evidence="8">The sequence shown here is derived from an EMBL/GenBank/DDBJ whole genome shotgun (WGS) entry which is preliminary data.</text>
</comment>
<protein>
    <recommendedName>
        <fullName evidence="7">O-antigen ligase-related domain-containing protein</fullName>
    </recommendedName>
</protein>
<dbReference type="PANTHER" id="PTHR37422:SF13">
    <property type="entry name" value="LIPOPOLYSACCHARIDE BIOSYNTHESIS PROTEIN PA4999-RELATED"/>
    <property type="match status" value="1"/>
</dbReference>
<evidence type="ECO:0000313" key="8">
    <source>
        <dbReference type="EMBL" id="PIT92356.1"/>
    </source>
</evidence>
<proteinExistence type="predicted"/>
<dbReference type="EMBL" id="PFBA01000024">
    <property type="protein sequence ID" value="PIT92356.1"/>
    <property type="molecule type" value="Genomic_DNA"/>
</dbReference>
<dbReference type="Pfam" id="PF14559">
    <property type="entry name" value="TPR_19"/>
    <property type="match status" value="1"/>
</dbReference>
<comment type="subcellular location">
    <subcellularLocation>
        <location evidence="1">Membrane</location>
        <topology evidence="1">Multi-pass membrane protein</topology>
    </subcellularLocation>
</comment>
<evidence type="ECO:0000256" key="6">
    <source>
        <dbReference type="SAM" id="Phobius"/>
    </source>
</evidence>
<feature type="transmembrane region" description="Helical" evidence="6">
    <location>
        <begin position="138"/>
        <end position="156"/>
    </location>
</feature>
<sequence length="629" mass="70519">YFFLVTAVFRTHREWRLLFNVFLGVGVVIGVYAVLQRFGILRAIQGGQLRVDGTLGNPTYLAGYSLFMIGIAILLFFESRKMWLKYLYGASTLFGVLILYLTASRGPILGLLAGLGIIPLLYVCFGGRQGEDKKYKKIAGIALIILIILPIGFWLIKDTSLIQSNTTLSRLANISLTDKTTQSRFIVWFDIAWEGIKERPILGWGQENFIAVFSSHYDPRMIDQEPWFDRAHNIIFDWLINAGILGLLAYLGLFAAAFIMFWGGYKNKKITFAQAGIFVAVLIAYFVQNLVVFDNYMTYLMSFTVLAYASNTEAFGDEDEKKQEYPIKKVNQSMIIAGISTVLMMVLINAANIKPLKQSQTIIRAMASVGSGSVAEVQENFENALAYDTFGNYETREQMGRLAVDLVGVQNIPVDQKLSFIGALADITEEQLKSYPHDLRTQLFLSTLYNRAAQLDPTYRERAKQHIDIATMISPTRQAVYFTLADYYLLINDFDNALKAVQKGVDLAPEFSQVQSNLAIISIYAGNKEVEEKAVNDLLAIEPNKAIEIARVGNAYIQTQQFDKALVLYEAAVKHDEGSAENHLTYATLLFNNGQKERAIEVAKEAARIAPIFQNEVDAFLTQIEEGGF</sequence>
<keyword evidence="5" id="KW-0802">TPR repeat</keyword>
<dbReference type="PANTHER" id="PTHR37422">
    <property type="entry name" value="TEICHURONIC ACID BIOSYNTHESIS PROTEIN TUAE"/>
    <property type="match status" value="1"/>
</dbReference>
<evidence type="ECO:0000313" key="9">
    <source>
        <dbReference type="Proteomes" id="UP000228635"/>
    </source>
</evidence>
<keyword evidence="2 6" id="KW-0812">Transmembrane</keyword>
<feature type="repeat" description="TPR" evidence="5">
    <location>
        <begin position="478"/>
        <end position="511"/>
    </location>
</feature>
<feature type="transmembrane region" description="Helical" evidence="6">
    <location>
        <begin position="17"/>
        <end position="40"/>
    </location>
</feature>
<dbReference type="GO" id="GO:0016020">
    <property type="term" value="C:membrane"/>
    <property type="evidence" value="ECO:0007669"/>
    <property type="project" value="UniProtKB-SubCell"/>
</dbReference>
<dbReference type="AlphaFoldDB" id="A0A2M6WHX6"/>
<dbReference type="SUPFAM" id="SSF48452">
    <property type="entry name" value="TPR-like"/>
    <property type="match status" value="1"/>
</dbReference>
<evidence type="ECO:0000256" key="2">
    <source>
        <dbReference type="ARBA" id="ARBA00022692"/>
    </source>
</evidence>
<dbReference type="Pfam" id="PF04932">
    <property type="entry name" value="Wzy_C"/>
    <property type="match status" value="1"/>
</dbReference>
<dbReference type="SMART" id="SM00028">
    <property type="entry name" value="TPR"/>
    <property type="match status" value="3"/>
</dbReference>
<feature type="transmembrane region" description="Helical" evidence="6">
    <location>
        <begin position="84"/>
        <end position="102"/>
    </location>
</feature>
<feature type="domain" description="O-antigen ligase-related" evidence="7">
    <location>
        <begin position="91"/>
        <end position="251"/>
    </location>
</feature>
<dbReference type="InterPro" id="IPR011990">
    <property type="entry name" value="TPR-like_helical_dom_sf"/>
</dbReference>
<dbReference type="Proteomes" id="UP000228635">
    <property type="component" value="Unassembled WGS sequence"/>
</dbReference>